<dbReference type="FunFam" id="3.40.50.720:FF:000084">
    <property type="entry name" value="Short-chain dehydrogenase reductase"/>
    <property type="match status" value="1"/>
</dbReference>
<evidence type="ECO:0000259" key="5">
    <source>
        <dbReference type="SMART" id="SM00822"/>
    </source>
</evidence>
<dbReference type="Gene3D" id="3.40.50.720">
    <property type="entry name" value="NAD(P)-binding Rossmann-like Domain"/>
    <property type="match status" value="1"/>
</dbReference>
<reference evidence="6" key="1">
    <citation type="journal article" date="2016" name="Mol. Ecol. Resour.">
        <title>Evaluation of the impact of RNA preservation methods of spiders for de novo transcriptome assembly.</title>
        <authorList>
            <person name="Kono N."/>
            <person name="Nakamura H."/>
            <person name="Ito Y."/>
            <person name="Tomita M."/>
            <person name="Arakawa K."/>
        </authorList>
    </citation>
    <scope>NUCLEOTIDE SEQUENCE</scope>
    <source>
        <tissue evidence="6">Whole body</tissue>
    </source>
</reference>
<dbReference type="GO" id="GO:0006629">
    <property type="term" value="P:lipid metabolic process"/>
    <property type="evidence" value="ECO:0007669"/>
    <property type="project" value="UniProtKB-ARBA"/>
</dbReference>
<proteinExistence type="evidence at transcript level"/>
<accession>A0A2L2Y207</accession>
<organism evidence="6">
    <name type="scientific">Parasteatoda tepidariorum</name>
    <name type="common">Common house spider</name>
    <name type="synonym">Achaearanea tepidariorum</name>
    <dbReference type="NCBI Taxonomy" id="114398"/>
    <lineage>
        <taxon>Eukaryota</taxon>
        <taxon>Metazoa</taxon>
        <taxon>Ecdysozoa</taxon>
        <taxon>Arthropoda</taxon>
        <taxon>Chelicerata</taxon>
        <taxon>Arachnida</taxon>
        <taxon>Araneae</taxon>
        <taxon>Araneomorphae</taxon>
        <taxon>Entelegynae</taxon>
        <taxon>Araneoidea</taxon>
        <taxon>Theridiidae</taxon>
        <taxon>Parasteatoda</taxon>
    </lineage>
</organism>
<dbReference type="GO" id="GO:0004090">
    <property type="term" value="F:carbonyl reductase (NADPH) activity"/>
    <property type="evidence" value="ECO:0007669"/>
    <property type="project" value="TreeGrafter"/>
</dbReference>
<keyword evidence="4" id="KW-0560">Oxidoreductase</keyword>
<dbReference type="PANTHER" id="PTHR44252:SF3">
    <property type="entry name" value="D-ERYTHRULOSE REDUCTASE-RELATED"/>
    <property type="match status" value="1"/>
</dbReference>
<dbReference type="Pfam" id="PF13561">
    <property type="entry name" value="adh_short_C2"/>
    <property type="match status" value="1"/>
</dbReference>
<evidence type="ECO:0000256" key="1">
    <source>
        <dbReference type="ARBA" id="ARBA00006484"/>
    </source>
</evidence>
<dbReference type="SUPFAM" id="SSF51735">
    <property type="entry name" value="NAD(P)-binding Rossmann-fold domains"/>
    <property type="match status" value="1"/>
</dbReference>
<dbReference type="PRINTS" id="PR00081">
    <property type="entry name" value="GDHRDH"/>
</dbReference>
<dbReference type="GO" id="GO:0050038">
    <property type="term" value="F:L-xylulose reductase (NADPH) activity"/>
    <property type="evidence" value="ECO:0007669"/>
    <property type="project" value="TreeGrafter"/>
</dbReference>
<comment type="subunit">
    <text evidence="2">Homotetramer.</text>
</comment>
<comment type="similarity">
    <text evidence="1">Belongs to the short-chain dehydrogenases/reductases (SDR) family.</text>
</comment>
<dbReference type="InterPro" id="IPR057326">
    <property type="entry name" value="KR_dom"/>
</dbReference>
<name>A0A2L2Y207_PARTP</name>
<dbReference type="InterPro" id="IPR020904">
    <property type="entry name" value="Sc_DH/Rdtase_CS"/>
</dbReference>
<evidence type="ECO:0000256" key="4">
    <source>
        <dbReference type="ARBA" id="ARBA00023002"/>
    </source>
</evidence>
<dbReference type="AlphaFoldDB" id="A0A2L2Y207"/>
<dbReference type="GO" id="GO:0006006">
    <property type="term" value="P:glucose metabolic process"/>
    <property type="evidence" value="ECO:0007669"/>
    <property type="project" value="TreeGrafter"/>
</dbReference>
<dbReference type="PRINTS" id="PR00080">
    <property type="entry name" value="SDRFAMILY"/>
</dbReference>
<dbReference type="EMBL" id="IAAA01001520">
    <property type="protein sequence ID" value="LAA02216.1"/>
    <property type="molecule type" value="mRNA"/>
</dbReference>
<dbReference type="InterPro" id="IPR036291">
    <property type="entry name" value="NAD(P)-bd_dom_sf"/>
</dbReference>
<dbReference type="PANTHER" id="PTHR44252">
    <property type="entry name" value="D-ERYTHRULOSE REDUCTASE"/>
    <property type="match status" value="1"/>
</dbReference>
<sequence length="243" mass="25652">MSSSFKNKRVLVTGAGRGIGRAVVKELVSKEASVIALSKTKTNLDNLKKEFPSIEIVAVDVGNWKETEAAVQKLGAIDMLVNNAGIITLQEVGSITEDEVDECFSVNVKAVANISQIVAVNMKKAGIRGSIVNLSSQASMVGIPKHATYCASKGAVDQLTKVFALELGPSGIRVNSVNPTVILTDMGKRACGSGSLEEKKAAIPLGEFPEPEDVVKAVLFLLSEDSRMITGAHLPIDGGYTCH</sequence>
<dbReference type="OrthoDB" id="1393670at2759"/>
<dbReference type="PROSITE" id="PS00061">
    <property type="entry name" value="ADH_SHORT"/>
    <property type="match status" value="1"/>
</dbReference>
<protein>
    <submittedName>
        <fullName evidence="6">L-xylulose reductase</fullName>
    </submittedName>
</protein>
<dbReference type="InterPro" id="IPR002347">
    <property type="entry name" value="SDR_fam"/>
</dbReference>
<dbReference type="SMART" id="SM00822">
    <property type="entry name" value="PKS_KR"/>
    <property type="match status" value="1"/>
</dbReference>
<dbReference type="GO" id="GO:0005997">
    <property type="term" value="P:xylulose metabolic process"/>
    <property type="evidence" value="ECO:0007669"/>
    <property type="project" value="TreeGrafter"/>
</dbReference>
<dbReference type="InterPro" id="IPR051737">
    <property type="entry name" value="L-xylulose/Carbonyl_redctase"/>
</dbReference>
<keyword evidence="3" id="KW-0521">NADP</keyword>
<evidence type="ECO:0000256" key="3">
    <source>
        <dbReference type="ARBA" id="ARBA00022857"/>
    </source>
</evidence>
<feature type="domain" description="Ketoreductase" evidence="5">
    <location>
        <begin position="8"/>
        <end position="180"/>
    </location>
</feature>
<evidence type="ECO:0000256" key="2">
    <source>
        <dbReference type="ARBA" id="ARBA00011881"/>
    </source>
</evidence>
<evidence type="ECO:0000313" key="6">
    <source>
        <dbReference type="EMBL" id="LAA02216.1"/>
    </source>
</evidence>